<dbReference type="Proteomes" id="UP001162131">
    <property type="component" value="Unassembled WGS sequence"/>
</dbReference>
<evidence type="ECO:0000256" key="6">
    <source>
        <dbReference type="ARBA" id="ARBA00022927"/>
    </source>
</evidence>
<dbReference type="Pfam" id="PF13513">
    <property type="entry name" value="HEAT_EZ"/>
    <property type="match status" value="1"/>
</dbReference>
<dbReference type="InterPro" id="IPR011989">
    <property type="entry name" value="ARM-like"/>
</dbReference>
<feature type="compositionally biased region" description="Acidic residues" evidence="8">
    <location>
        <begin position="608"/>
        <end position="625"/>
    </location>
</feature>
<dbReference type="InterPro" id="IPR058584">
    <property type="entry name" value="IMB1_TNPO1-like_TPR"/>
</dbReference>
<feature type="region of interest" description="Disordered" evidence="8">
    <location>
        <begin position="605"/>
        <end position="627"/>
    </location>
</feature>
<keyword evidence="5" id="KW-0677">Repeat</keyword>
<dbReference type="Pfam" id="PF03810">
    <property type="entry name" value="IBN_N"/>
    <property type="match status" value="1"/>
</dbReference>
<evidence type="ECO:0000256" key="1">
    <source>
        <dbReference type="ARBA" id="ARBA00004123"/>
    </source>
</evidence>
<keyword evidence="6" id="KW-0653">Protein transport</keyword>
<accession>A0AAU9IHW6</accession>
<dbReference type="InterPro" id="IPR016024">
    <property type="entry name" value="ARM-type_fold"/>
</dbReference>
<evidence type="ECO:0000256" key="8">
    <source>
        <dbReference type="SAM" id="MobiDB-lite"/>
    </source>
</evidence>
<evidence type="ECO:0000256" key="5">
    <source>
        <dbReference type="ARBA" id="ARBA00022737"/>
    </source>
</evidence>
<keyword evidence="3" id="KW-0813">Transport</keyword>
<evidence type="ECO:0000259" key="9">
    <source>
        <dbReference type="PROSITE" id="PS50166"/>
    </source>
</evidence>
<comment type="subcellular location">
    <subcellularLocation>
        <location evidence="2">Cytoplasm</location>
    </subcellularLocation>
    <subcellularLocation>
        <location evidence="1">Nucleus</location>
    </subcellularLocation>
</comment>
<dbReference type="PROSITE" id="PS50166">
    <property type="entry name" value="IMPORTIN_B_NT"/>
    <property type="match status" value="1"/>
</dbReference>
<comment type="caution">
    <text evidence="10">The sequence shown here is derived from an EMBL/GenBank/DDBJ whole genome shotgun (WGS) entry which is preliminary data.</text>
</comment>
<sequence>MEYPAAPNPEQLSTLLGQIISGQNSQELEKYFKRYLKLSQSIQDLMNQMVNNTNPQIRQLSSVLLRKKINKHWLSLNSDLQVQIKAALVNQITIEPEPLVRKNVASLAAALAINILQTWPELLGFINTCIDNESVPAREIGLYLLAELLENEDICKFLKPHQEKLLTLFARSLEDSSSREIRKCGLKALGNYVTCSEEEEVQYMIQLIPKIMAVVKECVEALDEELVVFAFDIFDELLDGGHNFGPNLEVVVRMAIEAVGGNPKLNLSTRECAMDFLETLGSSNPKILSGNPEVLRYLFQHIFTIATECEDDPEETTPVDMAFRLIDSLAIDLPNKSVYPIAIEFAKALISNPSPIHRKAGVITIGVIAEGCSDYMKQDLEAIVKQLISALYDADQSVREGAGLSLGYCSEHLKPDILELHEVILPRLIEIVDQPVTKVKQKVLYAIDIFCENFDEDVEKYLAGLVPKLISIAVQDGDAKSRQMAVSALSSAISSAEQKILPYFNQIIQLLNTLLNNPRETDLTLKATTIQCLGTLASSSTIEIFAPYLAYSIDMAFHCLSVETLELREAGFAFFYLLSRLLKEQMEPYIDKVVEEAIKTCEAREGLEVGEGESDESDEEEEEDESTYKVRTAFLDEKTAALHTLGHLSQACPGKILPFLPRITENIEILFDYFHENIRMQVVTTAQQIIQGLVKLNGGYSNAQEFWLLKVFHRYIEFISDDESKEVTIRVLEAIEELLHDVGSELIQDDYMKQLVEKFAILLSEQALCQREGDETEGDHDETLMGDLCDLLQELAKVYGERFSPYFETLLPGIAKFTKAERNPRDRTLFTGLLADTLKHMPSVAQKYSNDFSSLALLNLHSNEVSLYRNTLYYLGVICQQAPQLASNYPQYLQSVQAFFTQEFEPATVDNAVAAISRMIYTAPQALPLPQLLPVIFPKLPLKDDYSETSTVLKAIVFLFENNIIDMSSYLEKSLELIIEGLVVNAAEPDKYKLEISLLTSMRGIVNKVRETPVFVQVAQKLTPENQALLAQILQG</sequence>
<dbReference type="Pfam" id="PF25780">
    <property type="entry name" value="TPR_IPO5"/>
    <property type="match status" value="1"/>
</dbReference>
<keyword evidence="11" id="KW-1185">Reference proteome</keyword>
<organism evidence="10 11">
    <name type="scientific">Blepharisma stoltei</name>
    <dbReference type="NCBI Taxonomy" id="1481888"/>
    <lineage>
        <taxon>Eukaryota</taxon>
        <taxon>Sar</taxon>
        <taxon>Alveolata</taxon>
        <taxon>Ciliophora</taxon>
        <taxon>Postciliodesmatophora</taxon>
        <taxon>Heterotrichea</taxon>
        <taxon>Heterotrichida</taxon>
        <taxon>Blepharismidae</taxon>
        <taxon>Blepharisma</taxon>
    </lineage>
</organism>
<dbReference type="Pfam" id="PF25574">
    <property type="entry name" value="TPR_IMB1"/>
    <property type="match status" value="1"/>
</dbReference>
<dbReference type="Pfam" id="PF18829">
    <property type="entry name" value="Importin_rep_6"/>
    <property type="match status" value="1"/>
</dbReference>
<evidence type="ECO:0000256" key="7">
    <source>
        <dbReference type="ARBA" id="ARBA00023242"/>
    </source>
</evidence>
<protein>
    <recommendedName>
        <fullName evidence="9">Importin N-terminal domain-containing protein</fullName>
    </recommendedName>
</protein>
<gene>
    <name evidence="10" type="ORF">BSTOLATCC_MIC3669</name>
</gene>
<evidence type="ECO:0000256" key="3">
    <source>
        <dbReference type="ARBA" id="ARBA00022448"/>
    </source>
</evidence>
<dbReference type="GO" id="GO:0005737">
    <property type="term" value="C:cytoplasm"/>
    <property type="evidence" value="ECO:0007669"/>
    <property type="project" value="UniProtKB-SubCell"/>
</dbReference>
<dbReference type="PANTHER" id="PTHR10527">
    <property type="entry name" value="IMPORTIN BETA"/>
    <property type="match status" value="1"/>
</dbReference>
<name>A0AAU9IHW6_9CILI</name>
<dbReference type="EMBL" id="CAJZBQ010000004">
    <property type="protein sequence ID" value="CAG9311379.1"/>
    <property type="molecule type" value="Genomic_DNA"/>
</dbReference>
<reference evidence="10" key="1">
    <citation type="submission" date="2021-09" db="EMBL/GenBank/DDBJ databases">
        <authorList>
            <consortium name="AG Swart"/>
            <person name="Singh M."/>
            <person name="Singh A."/>
            <person name="Seah K."/>
            <person name="Emmerich C."/>
        </authorList>
    </citation>
    <scope>NUCLEOTIDE SEQUENCE</scope>
    <source>
        <strain evidence="10">ATCC30299</strain>
    </source>
</reference>
<dbReference type="InterPro" id="IPR001494">
    <property type="entry name" value="Importin-beta_N"/>
</dbReference>
<dbReference type="InterPro" id="IPR057672">
    <property type="entry name" value="TPR_IPO4/5"/>
</dbReference>
<dbReference type="AlphaFoldDB" id="A0AAU9IHW6"/>
<evidence type="ECO:0000256" key="4">
    <source>
        <dbReference type="ARBA" id="ARBA00022490"/>
    </source>
</evidence>
<feature type="domain" description="Importin N-terminal" evidence="9">
    <location>
        <begin position="28"/>
        <end position="94"/>
    </location>
</feature>
<keyword evidence="7" id="KW-0539">Nucleus</keyword>
<keyword evidence="4" id="KW-0963">Cytoplasm</keyword>
<dbReference type="InterPro" id="IPR041389">
    <property type="entry name" value="Importin_rep_6"/>
</dbReference>
<evidence type="ECO:0000256" key="2">
    <source>
        <dbReference type="ARBA" id="ARBA00004496"/>
    </source>
</evidence>
<dbReference type="Gene3D" id="1.25.10.10">
    <property type="entry name" value="Leucine-rich Repeat Variant"/>
    <property type="match status" value="1"/>
</dbReference>
<dbReference type="GO" id="GO:0031267">
    <property type="term" value="F:small GTPase binding"/>
    <property type="evidence" value="ECO:0007669"/>
    <property type="project" value="InterPro"/>
</dbReference>
<proteinExistence type="predicted"/>
<evidence type="ECO:0000313" key="10">
    <source>
        <dbReference type="EMBL" id="CAG9311379.1"/>
    </source>
</evidence>
<evidence type="ECO:0000313" key="11">
    <source>
        <dbReference type="Proteomes" id="UP001162131"/>
    </source>
</evidence>
<dbReference type="SUPFAM" id="SSF48371">
    <property type="entry name" value="ARM repeat"/>
    <property type="match status" value="2"/>
</dbReference>
<dbReference type="GO" id="GO:0006606">
    <property type="term" value="P:protein import into nucleus"/>
    <property type="evidence" value="ECO:0007669"/>
    <property type="project" value="InterPro"/>
</dbReference>
<dbReference type="InterPro" id="IPR040122">
    <property type="entry name" value="Importin_beta"/>
</dbReference>